<sequence length="105" mass="11205">MVMCYVNDSLLRYNTLVINVMKKLAYEGDSTSHGGKILSGSDRIKIKGRRAARIGDIVSCPIHGNNEIIEGGTSMTDAGVPVSRDGDRTQCGSFLIATSDGATVR</sequence>
<dbReference type="EMBL" id="CAJNBK010000003">
    <property type="protein sequence ID" value="CAE6724426.1"/>
    <property type="molecule type" value="Genomic_DNA"/>
</dbReference>
<dbReference type="Gene3D" id="2.60.200.60">
    <property type="match status" value="1"/>
</dbReference>
<dbReference type="CDD" id="cd14744">
    <property type="entry name" value="PAAR_CT_2"/>
    <property type="match status" value="1"/>
</dbReference>
<reference evidence="1 2" key="1">
    <citation type="submission" date="2021-02" db="EMBL/GenBank/DDBJ databases">
        <authorList>
            <person name="Vanwijnsberghe S."/>
        </authorList>
    </citation>
    <scope>NUCLEOTIDE SEQUENCE [LARGE SCALE GENOMIC DNA]</scope>
    <source>
        <strain evidence="1 2">LMG 31837</strain>
    </source>
</reference>
<evidence type="ECO:0008006" key="3">
    <source>
        <dbReference type="Google" id="ProtNLM"/>
    </source>
</evidence>
<protein>
    <recommendedName>
        <fullName evidence="3">PAAR domain-containing protein</fullName>
    </recommendedName>
</protein>
<dbReference type="Proteomes" id="UP000672526">
    <property type="component" value="Unassembled WGS sequence"/>
</dbReference>
<evidence type="ECO:0000313" key="1">
    <source>
        <dbReference type="EMBL" id="CAE6724426.1"/>
    </source>
</evidence>
<evidence type="ECO:0000313" key="2">
    <source>
        <dbReference type="Proteomes" id="UP000672526"/>
    </source>
</evidence>
<gene>
    <name evidence="1" type="ORF">R69888_01768</name>
</gene>
<proteinExistence type="predicted"/>
<comment type="caution">
    <text evidence="1">The sequence shown here is derived from an EMBL/GenBank/DDBJ whole genome shotgun (WGS) entry which is preliminary data.</text>
</comment>
<keyword evidence="2" id="KW-1185">Reference proteome</keyword>
<organism evidence="1 2">
    <name type="scientific">Paraburkholderia haematera</name>
    <dbReference type="NCBI Taxonomy" id="2793077"/>
    <lineage>
        <taxon>Bacteria</taxon>
        <taxon>Pseudomonadati</taxon>
        <taxon>Pseudomonadota</taxon>
        <taxon>Betaproteobacteria</taxon>
        <taxon>Burkholderiales</taxon>
        <taxon>Burkholderiaceae</taxon>
        <taxon>Paraburkholderia</taxon>
    </lineage>
</organism>
<dbReference type="InterPro" id="IPR008727">
    <property type="entry name" value="PAAR_motif"/>
</dbReference>
<accession>A0ABN7L0J8</accession>
<name>A0ABN7L0J8_9BURK</name>
<dbReference type="Pfam" id="PF05488">
    <property type="entry name" value="PAAR_motif"/>
    <property type="match status" value="1"/>
</dbReference>